<dbReference type="EMBL" id="JAFNEN010001255">
    <property type="protein sequence ID" value="KAG8174310.1"/>
    <property type="molecule type" value="Genomic_DNA"/>
</dbReference>
<comment type="caution">
    <text evidence="2">The sequence shown here is derived from an EMBL/GenBank/DDBJ whole genome shotgun (WGS) entry which is preliminary data.</text>
</comment>
<name>A0AAV6TQW9_9ARAC</name>
<dbReference type="AlphaFoldDB" id="A0AAV6TQW9"/>
<feature type="region of interest" description="Disordered" evidence="1">
    <location>
        <begin position="1"/>
        <end position="27"/>
    </location>
</feature>
<accession>A0AAV6TQW9</accession>
<sequence>MYQADKDQDDDDPDYKPSKRGKNNENN</sequence>
<organism evidence="2 3">
    <name type="scientific">Oedothorax gibbosus</name>
    <dbReference type="NCBI Taxonomy" id="931172"/>
    <lineage>
        <taxon>Eukaryota</taxon>
        <taxon>Metazoa</taxon>
        <taxon>Ecdysozoa</taxon>
        <taxon>Arthropoda</taxon>
        <taxon>Chelicerata</taxon>
        <taxon>Arachnida</taxon>
        <taxon>Araneae</taxon>
        <taxon>Araneomorphae</taxon>
        <taxon>Entelegynae</taxon>
        <taxon>Araneoidea</taxon>
        <taxon>Linyphiidae</taxon>
        <taxon>Erigoninae</taxon>
        <taxon>Oedothorax</taxon>
    </lineage>
</organism>
<keyword evidence="3" id="KW-1185">Reference proteome</keyword>
<dbReference type="Proteomes" id="UP000827092">
    <property type="component" value="Unassembled WGS sequence"/>
</dbReference>
<evidence type="ECO:0000313" key="3">
    <source>
        <dbReference type="Proteomes" id="UP000827092"/>
    </source>
</evidence>
<feature type="non-terminal residue" evidence="2">
    <location>
        <position position="27"/>
    </location>
</feature>
<reference evidence="2 3" key="1">
    <citation type="journal article" date="2022" name="Nat. Ecol. Evol.">
        <title>A masculinizing supergene underlies an exaggerated male reproductive morph in a spider.</title>
        <authorList>
            <person name="Hendrickx F."/>
            <person name="De Corte Z."/>
            <person name="Sonet G."/>
            <person name="Van Belleghem S.M."/>
            <person name="Kostlbacher S."/>
            <person name="Vangestel C."/>
        </authorList>
    </citation>
    <scope>NUCLEOTIDE SEQUENCE [LARGE SCALE GENOMIC DNA]</scope>
    <source>
        <strain evidence="2">W744_W776</strain>
    </source>
</reference>
<gene>
    <name evidence="2" type="ORF">JTE90_007660</name>
</gene>
<protein>
    <submittedName>
        <fullName evidence="2">Uncharacterized protein</fullName>
    </submittedName>
</protein>
<proteinExistence type="predicted"/>
<evidence type="ECO:0000256" key="1">
    <source>
        <dbReference type="SAM" id="MobiDB-lite"/>
    </source>
</evidence>
<evidence type="ECO:0000313" key="2">
    <source>
        <dbReference type="EMBL" id="KAG8174310.1"/>
    </source>
</evidence>